<dbReference type="GO" id="GO:0005886">
    <property type="term" value="C:plasma membrane"/>
    <property type="evidence" value="ECO:0007669"/>
    <property type="project" value="TreeGrafter"/>
</dbReference>
<keyword evidence="1" id="KW-0808">Transferase</keyword>
<dbReference type="InterPro" id="IPR027484">
    <property type="entry name" value="PInositol-4-P-5-kinase_N"/>
</dbReference>
<dbReference type="SUPFAM" id="SSF56104">
    <property type="entry name" value="SAICAR synthase-like"/>
    <property type="match status" value="1"/>
</dbReference>
<dbReference type="AlphaFoldDB" id="W7HYE0"/>
<dbReference type="HOGENOM" id="CLU_052383_0_0_1"/>
<dbReference type="GO" id="GO:0046854">
    <property type="term" value="P:phosphatidylinositol phosphate biosynthetic process"/>
    <property type="evidence" value="ECO:0007669"/>
    <property type="project" value="TreeGrafter"/>
</dbReference>
<dbReference type="InterPro" id="IPR002498">
    <property type="entry name" value="PInositol-4-P-4/5-kinase_core"/>
</dbReference>
<protein>
    <recommendedName>
        <fullName evidence="2">PIPK domain-containing protein</fullName>
    </recommendedName>
</protein>
<dbReference type="GO" id="GO:0016308">
    <property type="term" value="F:1-phosphatidylinositol-4-phosphate 5-kinase activity"/>
    <property type="evidence" value="ECO:0007669"/>
    <property type="project" value="TreeGrafter"/>
</dbReference>
<dbReference type="InterPro" id="IPR027483">
    <property type="entry name" value="PInositol-4-P-4/5-kinase_C_sf"/>
</dbReference>
<reference evidence="3 4" key="1">
    <citation type="submission" date="2013-05" db="EMBL/GenBank/DDBJ databases">
        <title>Drechslerella stenobrocha genome reveals carnivorous origination and mechanical trapping mechanism of predatory fungi.</title>
        <authorList>
            <person name="Liu X."/>
            <person name="Zhang W."/>
            <person name="Liu K."/>
        </authorList>
    </citation>
    <scope>NUCLEOTIDE SEQUENCE [LARGE SCALE GENOMIC DNA]</scope>
    <source>
        <strain evidence="3 4">248</strain>
    </source>
</reference>
<dbReference type="PANTHER" id="PTHR23086:SF126">
    <property type="entry name" value="PIPK DOMAIN-CONTAINING PROTEIN"/>
    <property type="match status" value="1"/>
</dbReference>
<organism evidence="3 4">
    <name type="scientific">Drechslerella stenobrocha 248</name>
    <dbReference type="NCBI Taxonomy" id="1043628"/>
    <lineage>
        <taxon>Eukaryota</taxon>
        <taxon>Fungi</taxon>
        <taxon>Dikarya</taxon>
        <taxon>Ascomycota</taxon>
        <taxon>Pezizomycotina</taxon>
        <taxon>Orbiliomycetes</taxon>
        <taxon>Orbiliales</taxon>
        <taxon>Orbiliaceae</taxon>
        <taxon>Drechslerella</taxon>
    </lineage>
</organism>
<feature type="domain" description="PIPK" evidence="2">
    <location>
        <begin position="8"/>
        <end position="353"/>
    </location>
</feature>
<dbReference type="OrthoDB" id="70770at2759"/>
<dbReference type="Gene3D" id="3.30.810.10">
    <property type="entry name" value="2-Layer Sandwich"/>
    <property type="match status" value="1"/>
</dbReference>
<evidence type="ECO:0000256" key="1">
    <source>
        <dbReference type="PROSITE-ProRule" id="PRU00781"/>
    </source>
</evidence>
<keyword evidence="1" id="KW-0067">ATP-binding</keyword>
<dbReference type="PROSITE" id="PS51455">
    <property type="entry name" value="PIPK"/>
    <property type="match status" value="1"/>
</dbReference>
<dbReference type="Gene3D" id="3.30.800.10">
    <property type="entry name" value="Phosphatidylinositol Phosphate Kinase II Beta"/>
    <property type="match status" value="1"/>
</dbReference>
<dbReference type="Pfam" id="PF01504">
    <property type="entry name" value="PIP5K"/>
    <property type="match status" value="1"/>
</dbReference>
<proteinExistence type="predicted"/>
<evidence type="ECO:0000259" key="2">
    <source>
        <dbReference type="PROSITE" id="PS51455"/>
    </source>
</evidence>
<dbReference type="GO" id="GO:0005524">
    <property type="term" value="F:ATP binding"/>
    <property type="evidence" value="ECO:0007669"/>
    <property type="project" value="UniProtKB-UniRule"/>
</dbReference>
<dbReference type="PANTHER" id="PTHR23086">
    <property type="entry name" value="PHOSPHATIDYLINOSITOL-4-PHOSPHATE 5-KINASE"/>
    <property type="match status" value="1"/>
</dbReference>
<sequence>MSDRNPIADHHWYSVFSKEYKTQVIENSIRRAFHDSLGAGEDYTDTKWPPYSSPPIIRTFSLANFFRLYDLPFKRAAPLLFQNLRTKEWGIDEGKYATQLDGRLTPVSGLGFSGSLFFFTTDGDYLVKSVGRRFEYTFLYTQCIESYCDHIIENPNSLLCRMTDVLFCFDRHLGGVLGISPSHYVVMHNLLRGMDEEHGWVKWDLKPQQFFEPMRDLIPDAVQTAEAKSGLADAMKDDRIVLTRRQKSELYALLEIDTRFLETVETIDYSLLLGRYPVSKGGKPPKPENWVTGVTSADGEYVYRMCIVDFLWNVNQLQAKITRTAGKMLPEQTVTTQPARYRREFLAMVEEYIDVPEADTGGSS</sequence>
<dbReference type="EMBL" id="KI966379">
    <property type="protein sequence ID" value="EWC48504.1"/>
    <property type="molecule type" value="Genomic_DNA"/>
</dbReference>
<dbReference type="SMART" id="SM00330">
    <property type="entry name" value="PIPKc"/>
    <property type="match status" value="1"/>
</dbReference>
<dbReference type="InterPro" id="IPR023610">
    <property type="entry name" value="PInositol-4/5-P-5/4-kinase"/>
</dbReference>
<accession>W7HYE0</accession>
<evidence type="ECO:0000313" key="4">
    <source>
        <dbReference type="Proteomes" id="UP000024837"/>
    </source>
</evidence>
<keyword evidence="1" id="KW-0547">Nucleotide-binding</keyword>
<dbReference type="Proteomes" id="UP000024837">
    <property type="component" value="Unassembled WGS sequence"/>
</dbReference>
<gene>
    <name evidence="3" type="ORF">DRE_07738</name>
</gene>
<keyword evidence="4" id="KW-1185">Reference proteome</keyword>
<evidence type="ECO:0000313" key="3">
    <source>
        <dbReference type="EMBL" id="EWC48504.1"/>
    </source>
</evidence>
<keyword evidence="1" id="KW-0418">Kinase</keyword>
<name>W7HYE0_9PEZI</name>